<reference evidence="1" key="2">
    <citation type="journal article" date="2015" name="Fish Shellfish Immunol.">
        <title>Early steps in the European eel (Anguilla anguilla)-Vibrio vulnificus interaction in the gills: Role of the RtxA13 toxin.</title>
        <authorList>
            <person name="Callol A."/>
            <person name="Pajuelo D."/>
            <person name="Ebbesson L."/>
            <person name="Teles M."/>
            <person name="MacKenzie S."/>
            <person name="Amaro C."/>
        </authorList>
    </citation>
    <scope>NUCLEOTIDE SEQUENCE</scope>
</reference>
<accession>A0A0E9Y2E9</accession>
<name>A0A0E9Y2E9_ANGAN</name>
<reference evidence="1" key="1">
    <citation type="submission" date="2014-11" db="EMBL/GenBank/DDBJ databases">
        <authorList>
            <person name="Amaro Gonzalez C."/>
        </authorList>
    </citation>
    <scope>NUCLEOTIDE SEQUENCE</scope>
</reference>
<dbReference type="AlphaFoldDB" id="A0A0E9Y2E9"/>
<dbReference type="EMBL" id="GBXM01000197">
    <property type="protein sequence ID" value="JAI08381.1"/>
    <property type="molecule type" value="Transcribed_RNA"/>
</dbReference>
<organism evidence="1">
    <name type="scientific">Anguilla anguilla</name>
    <name type="common">European freshwater eel</name>
    <name type="synonym">Muraena anguilla</name>
    <dbReference type="NCBI Taxonomy" id="7936"/>
    <lineage>
        <taxon>Eukaryota</taxon>
        <taxon>Metazoa</taxon>
        <taxon>Chordata</taxon>
        <taxon>Craniata</taxon>
        <taxon>Vertebrata</taxon>
        <taxon>Euteleostomi</taxon>
        <taxon>Actinopterygii</taxon>
        <taxon>Neopterygii</taxon>
        <taxon>Teleostei</taxon>
        <taxon>Anguilliformes</taxon>
        <taxon>Anguillidae</taxon>
        <taxon>Anguilla</taxon>
    </lineage>
</organism>
<evidence type="ECO:0000313" key="1">
    <source>
        <dbReference type="EMBL" id="JAI08381.1"/>
    </source>
</evidence>
<protein>
    <submittedName>
        <fullName evidence="1">Uncharacterized protein</fullName>
    </submittedName>
</protein>
<sequence>MWSLLALRSLLHSSVSFAPLHHETYALVVRRSG</sequence>
<proteinExistence type="predicted"/>